<organism evidence="3 4">
    <name type="scientific">Hypothenemus hampei</name>
    <name type="common">Coffee berry borer</name>
    <dbReference type="NCBI Taxonomy" id="57062"/>
    <lineage>
        <taxon>Eukaryota</taxon>
        <taxon>Metazoa</taxon>
        <taxon>Ecdysozoa</taxon>
        <taxon>Arthropoda</taxon>
        <taxon>Hexapoda</taxon>
        <taxon>Insecta</taxon>
        <taxon>Pterygota</taxon>
        <taxon>Neoptera</taxon>
        <taxon>Endopterygota</taxon>
        <taxon>Coleoptera</taxon>
        <taxon>Polyphaga</taxon>
        <taxon>Cucujiformia</taxon>
        <taxon>Curculionidae</taxon>
        <taxon>Scolytinae</taxon>
        <taxon>Hypothenemus</taxon>
    </lineage>
</organism>
<comment type="caution">
    <text evidence="3">The sequence shown here is derived from an EMBL/GenBank/DDBJ whole genome shotgun (WGS) entry which is preliminary data.</text>
</comment>
<sequence length="282" mass="31877">MTSLARNKKGTVIHRITSETLRLGDEIIATQVRVTTRKKSQVTSPSCSFQITGVMTRYDQEDESADDLDESHTDEISRVTDNETPSFSEDSRDDQNPALTVCCQNNLPKPVEEPEIKEEPKELKANINNNNIELGRFRVVKLRNMAPFSRGRWTCYDYVDESSANCQSTFLYTGSIILPENSPLDSNRNEQTLANVFNTQREISEYPGTNSVSCTATIDTKIEHALDVVKNHLTHAVRLEVEELKIKINELVERISFLEYENVLLRSSVAPEVLASLENKGH</sequence>
<evidence type="ECO:0000313" key="4">
    <source>
        <dbReference type="Proteomes" id="UP001566132"/>
    </source>
</evidence>
<accession>A0ABD1EF92</accession>
<evidence type="ECO:0000256" key="1">
    <source>
        <dbReference type="SAM" id="Coils"/>
    </source>
</evidence>
<evidence type="ECO:0000313" key="3">
    <source>
        <dbReference type="EMBL" id="KAL1493311.1"/>
    </source>
</evidence>
<dbReference type="EMBL" id="JBDJPC010000008">
    <property type="protein sequence ID" value="KAL1493311.1"/>
    <property type="molecule type" value="Genomic_DNA"/>
</dbReference>
<feature type="region of interest" description="Disordered" evidence="2">
    <location>
        <begin position="61"/>
        <end position="98"/>
    </location>
</feature>
<name>A0ABD1EF92_HYPHA</name>
<feature type="compositionally biased region" description="Basic and acidic residues" evidence="2">
    <location>
        <begin position="70"/>
        <end position="81"/>
    </location>
</feature>
<dbReference type="Gene3D" id="1.20.5.490">
    <property type="entry name" value="Single helix bin"/>
    <property type="match status" value="1"/>
</dbReference>
<evidence type="ECO:0000256" key="2">
    <source>
        <dbReference type="SAM" id="MobiDB-lite"/>
    </source>
</evidence>
<dbReference type="PANTHER" id="PTHR46745:SF1">
    <property type="entry name" value="TSC22 DOMAIN FAMILY PROTEIN 1"/>
    <property type="match status" value="1"/>
</dbReference>
<dbReference type="SUPFAM" id="SSF58026">
    <property type="entry name" value="Delta-sleep-inducing peptide immunoreactive peptide"/>
    <property type="match status" value="1"/>
</dbReference>
<dbReference type="CDD" id="cd21936">
    <property type="entry name" value="ZIP_TSC22D"/>
    <property type="match status" value="1"/>
</dbReference>
<reference evidence="3 4" key="1">
    <citation type="submission" date="2024-05" db="EMBL/GenBank/DDBJ databases">
        <title>Genetic variation in Jamaican populations of the coffee berry borer (Hypothenemus hampei).</title>
        <authorList>
            <person name="Errbii M."/>
            <person name="Myrie A."/>
        </authorList>
    </citation>
    <scope>NUCLEOTIDE SEQUENCE [LARGE SCALE GENOMIC DNA]</scope>
    <source>
        <strain evidence="3">JA-Hopewell-2020-01-JO</strain>
        <tissue evidence="3">Whole body</tissue>
    </source>
</reference>
<feature type="coiled-coil region" evidence="1">
    <location>
        <begin position="234"/>
        <end position="261"/>
    </location>
</feature>
<protein>
    <submittedName>
        <fullName evidence="3">Uncharacterized protein</fullName>
    </submittedName>
</protein>
<dbReference type="InterPro" id="IPR000580">
    <property type="entry name" value="TSC22/Bun"/>
</dbReference>
<dbReference type="Proteomes" id="UP001566132">
    <property type="component" value="Unassembled WGS sequence"/>
</dbReference>
<dbReference type="Pfam" id="PF01166">
    <property type="entry name" value="TSC22"/>
    <property type="match status" value="1"/>
</dbReference>
<dbReference type="PANTHER" id="PTHR46745">
    <property type="entry name" value="TSC22 DOMAIN FAMILY PROTEIN 1"/>
    <property type="match status" value="1"/>
</dbReference>
<keyword evidence="1" id="KW-0175">Coiled coil</keyword>
<dbReference type="AlphaFoldDB" id="A0ABD1EF92"/>
<keyword evidence="4" id="KW-1185">Reference proteome</keyword>
<gene>
    <name evidence="3" type="ORF">ABEB36_011389</name>
</gene>
<proteinExistence type="predicted"/>